<name>A0A976IIZ8_BRELC</name>
<gene>
    <name evidence="1" type="ORF">CCR75_005612</name>
</gene>
<reference evidence="1 2" key="1">
    <citation type="journal article" date="2021" name="Genome Biol.">
        <title>AFLAP: assembly-free linkage analysis pipeline using k-mers from genome sequencing data.</title>
        <authorList>
            <person name="Fletcher K."/>
            <person name="Zhang L."/>
            <person name="Gil J."/>
            <person name="Han R."/>
            <person name="Cavanaugh K."/>
            <person name="Michelmore R."/>
        </authorList>
    </citation>
    <scope>NUCLEOTIDE SEQUENCE [LARGE SCALE GENOMIC DNA]</scope>
    <source>
        <strain evidence="1 2">SF5</strain>
    </source>
</reference>
<evidence type="ECO:0000313" key="2">
    <source>
        <dbReference type="Proteomes" id="UP000294530"/>
    </source>
</evidence>
<sequence length="75" mass="9143">MVEDRAKNTVYWVKRTQELEQRKQDSEKRKRVCWRWNEIHGTSYEQQIKLKAYFVRVIVIDLHSLNIHVQASSNK</sequence>
<evidence type="ECO:0000313" key="1">
    <source>
        <dbReference type="EMBL" id="TDH72652.1"/>
    </source>
</evidence>
<dbReference type="Proteomes" id="UP000294530">
    <property type="component" value="Unassembled WGS sequence"/>
</dbReference>
<dbReference type="EMBL" id="SHOA02000038">
    <property type="protein sequence ID" value="TDH72652.1"/>
    <property type="molecule type" value="Genomic_DNA"/>
</dbReference>
<comment type="caution">
    <text evidence="1">The sequence shown here is derived from an EMBL/GenBank/DDBJ whole genome shotgun (WGS) entry which is preliminary data.</text>
</comment>
<dbReference type="KEGG" id="blac:94349362"/>
<proteinExistence type="predicted"/>
<dbReference type="RefSeq" id="XP_067822151.1">
    <property type="nucleotide sequence ID" value="XM_067963691.1"/>
</dbReference>
<protein>
    <submittedName>
        <fullName evidence="1">Uncharacterized protein</fullName>
    </submittedName>
</protein>
<dbReference type="GeneID" id="94349362"/>
<accession>A0A976IIZ8</accession>
<keyword evidence="2" id="KW-1185">Reference proteome</keyword>
<organism evidence="1 2">
    <name type="scientific">Bremia lactucae</name>
    <name type="common">Lettuce downy mildew</name>
    <dbReference type="NCBI Taxonomy" id="4779"/>
    <lineage>
        <taxon>Eukaryota</taxon>
        <taxon>Sar</taxon>
        <taxon>Stramenopiles</taxon>
        <taxon>Oomycota</taxon>
        <taxon>Peronosporomycetes</taxon>
        <taxon>Peronosporales</taxon>
        <taxon>Peronosporaceae</taxon>
        <taxon>Bremia</taxon>
    </lineage>
</organism>
<dbReference type="AlphaFoldDB" id="A0A976IIZ8"/>